<organism evidence="2 3">
    <name type="scientific">Mycena albidolilacea</name>
    <dbReference type="NCBI Taxonomy" id="1033008"/>
    <lineage>
        <taxon>Eukaryota</taxon>
        <taxon>Fungi</taxon>
        <taxon>Dikarya</taxon>
        <taxon>Basidiomycota</taxon>
        <taxon>Agaricomycotina</taxon>
        <taxon>Agaricomycetes</taxon>
        <taxon>Agaricomycetidae</taxon>
        <taxon>Agaricales</taxon>
        <taxon>Marasmiineae</taxon>
        <taxon>Mycenaceae</taxon>
        <taxon>Mycena</taxon>
    </lineage>
</organism>
<dbReference type="EMBL" id="JARIHO010000070">
    <property type="protein sequence ID" value="KAJ7312789.1"/>
    <property type="molecule type" value="Genomic_DNA"/>
</dbReference>
<evidence type="ECO:0000256" key="1">
    <source>
        <dbReference type="SAM" id="MobiDB-lite"/>
    </source>
</evidence>
<sequence>MTGKREGHPSCGLHSWSVDQIDTSQAAQGRGRCRGLLLLQATFRVLEALEAEQEQAGQIYWSAFDGDGIQVVQEGGRHSEHPLLQATLVSEVLEAEQYRKAGGAGDPPHRRPYLNYTGGNVPGVAGNKVPPPGTPPAPGTSPAPGTPPPRPIWKKMTKAEARAVGLTEDPIYEYISANLWPLYETAKATIQGSKKTYISSKLHPTVDTEFDIGGPNGYNVDAFKEASQSNPLAVSEPDSLQGLYKILVNKDTHPPVGTVRANSGAKGGKPSKKPQATNTTKLYNKSHGAEVGDAMRAQLDASGKKPSKGEFLTAYNANMQKLFDASPPEVKAEMEAQASLHNAQLAAKPPPEHITDKQGRVYYHISKALRRIMGDNWGGYGHMVFQIYGGMEGVDGSHKRFRCSIGPDRTVSAFSSEHENSLMGDFKVWMADVLDPRGGPPRLQIDEHAEVRIPDVEADTLDAGTIRNLLDAYSVAREPDISVADAKEDQLRWLYNQMLVPQRAGKRISVHAASENPDDIANGNNDKGKGKASENPDANANRSKSKAGGDTSGNANDALDFSPPGIKAATVAAGHPPLPPPPSPPPSPTTPVIDPSNPSTMSPLSPLSTLEDEDIGHL</sequence>
<accession>A0AAD6Z977</accession>
<dbReference type="Proteomes" id="UP001218218">
    <property type="component" value="Unassembled WGS sequence"/>
</dbReference>
<feature type="region of interest" description="Disordered" evidence="1">
    <location>
        <begin position="513"/>
        <end position="618"/>
    </location>
</feature>
<evidence type="ECO:0000313" key="3">
    <source>
        <dbReference type="Proteomes" id="UP001218218"/>
    </source>
</evidence>
<proteinExistence type="predicted"/>
<name>A0AAD6Z977_9AGAR</name>
<feature type="region of interest" description="Disordered" evidence="1">
    <location>
        <begin position="259"/>
        <end position="281"/>
    </location>
</feature>
<evidence type="ECO:0000313" key="2">
    <source>
        <dbReference type="EMBL" id="KAJ7312789.1"/>
    </source>
</evidence>
<protein>
    <submittedName>
        <fullName evidence="2">Uncharacterized protein</fullName>
    </submittedName>
</protein>
<reference evidence="2" key="1">
    <citation type="submission" date="2023-03" db="EMBL/GenBank/DDBJ databases">
        <title>Massive genome expansion in bonnet fungi (Mycena s.s.) driven by repeated elements and novel gene families across ecological guilds.</title>
        <authorList>
            <consortium name="Lawrence Berkeley National Laboratory"/>
            <person name="Harder C.B."/>
            <person name="Miyauchi S."/>
            <person name="Viragh M."/>
            <person name="Kuo A."/>
            <person name="Thoen E."/>
            <person name="Andreopoulos B."/>
            <person name="Lu D."/>
            <person name="Skrede I."/>
            <person name="Drula E."/>
            <person name="Henrissat B."/>
            <person name="Morin E."/>
            <person name="Kohler A."/>
            <person name="Barry K."/>
            <person name="LaButti K."/>
            <person name="Morin E."/>
            <person name="Salamov A."/>
            <person name="Lipzen A."/>
            <person name="Mereny Z."/>
            <person name="Hegedus B."/>
            <person name="Baldrian P."/>
            <person name="Stursova M."/>
            <person name="Weitz H."/>
            <person name="Taylor A."/>
            <person name="Grigoriev I.V."/>
            <person name="Nagy L.G."/>
            <person name="Martin F."/>
            <person name="Kauserud H."/>
        </authorList>
    </citation>
    <scope>NUCLEOTIDE SEQUENCE</scope>
    <source>
        <strain evidence="2">CBHHK002</strain>
    </source>
</reference>
<comment type="caution">
    <text evidence="2">The sequence shown here is derived from an EMBL/GenBank/DDBJ whole genome shotgun (WGS) entry which is preliminary data.</text>
</comment>
<keyword evidence="3" id="KW-1185">Reference proteome</keyword>
<gene>
    <name evidence="2" type="ORF">DFH08DRAFT_821953</name>
</gene>
<feature type="compositionally biased region" description="Pro residues" evidence="1">
    <location>
        <begin position="129"/>
        <end position="151"/>
    </location>
</feature>
<dbReference type="AlphaFoldDB" id="A0AAD6Z977"/>
<feature type="region of interest" description="Disordered" evidence="1">
    <location>
        <begin position="118"/>
        <end position="151"/>
    </location>
</feature>
<feature type="compositionally biased region" description="Pro residues" evidence="1">
    <location>
        <begin position="576"/>
        <end position="589"/>
    </location>
</feature>
<feature type="compositionally biased region" description="Low complexity" evidence="1">
    <location>
        <begin position="595"/>
        <end position="609"/>
    </location>
</feature>